<organism evidence="2 3">
    <name type="scientific">Billgrantia endophytica</name>
    <dbReference type="NCBI Taxonomy" id="2033802"/>
    <lineage>
        <taxon>Bacteria</taxon>
        <taxon>Pseudomonadati</taxon>
        <taxon>Pseudomonadota</taxon>
        <taxon>Gammaproteobacteria</taxon>
        <taxon>Oceanospirillales</taxon>
        <taxon>Halomonadaceae</taxon>
        <taxon>Billgrantia</taxon>
    </lineage>
</organism>
<dbReference type="RefSeq" id="WP_102653323.1">
    <property type="nucleotide sequence ID" value="NZ_PNRF01000020.1"/>
</dbReference>
<dbReference type="Proteomes" id="UP000235803">
    <property type="component" value="Unassembled WGS sequence"/>
</dbReference>
<dbReference type="EMBL" id="PNRF01000020">
    <property type="protein sequence ID" value="PMR75309.1"/>
    <property type="molecule type" value="Genomic_DNA"/>
</dbReference>
<sequence length="107" mass="12306">MDTELADFEKRMQKELYAFFEPSSQRGKSAQRSTSIPTFKPEKQDAKAMKTGHIVKLAVRTKQLEMDSVFEYHSSSISKLEAQIEAERVARKASYPIIGYVVDIKRF</sequence>
<accession>A0A2N7U4F6</accession>
<proteinExistence type="predicted"/>
<dbReference type="AlphaFoldDB" id="A0A2N7U4F6"/>
<name>A0A2N7U4F6_9GAMM</name>
<gene>
    <name evidence="2" type="ORF">C1H69_10320</name>
</gene>
<protein>
    <submittedName>
        <fullName evidence="2">Uncharacterized protein</fullName>
    </submittedName>
</protein>
<evidence type="ECO:0000313" key="3">
    <source>
        <dbReference type="Proteomes" id="UP000235803"/>
    </source>
</evidence>
<comment type="caution">
    <text evidence="2">The sequence shown here is derived from an EMBL/GenBank/DDBJ whole genome shotgun (WGS) entry which is preliminary data.</text>
</comment>
<evidence type="ECO:0000256" key="1">
    <source>
        <dbReference type="SAM" id="MobiDB-lite"/>
    </source>
</evidence>
<feature type="region of interest" description="Disordered" evidence="1">
    <location>
        <begin position="22"/>
        <end position="47"/>
    </location>
</feature>
<keyword evidence="3" id="KW-1185">Reference proteome</keyword>
<reference evidence="2 3" key="1">
    <citation type="submission" date="2018-01" db="EMBL/GenBank/DDBJ databases">
        <title>Halomonas endophytica sp. nov., isolated from storage liquid in the stems of Populus euphratica.</title>
        <authorList>
            <person name="Chen C."/>
        </authorList>
    </citation>
    <scope>NUCLEOTIDE SEQUENCE [LARGE SCALE GENOMIC DNA]</scope>
    <source>
        <strain evidence="2 3">MC28</strain>
    </source>
</reference>
<evidence type="ECO:0000313" key="2">
    <source>
        <dbReference type="EMBL" id="PMR75309.1"/>
    </source>
</evidence>
<dbReference type="OrthoDB" id="6167710at2"/>
<feature type="compositionally biased region" description="Polar residues" evidence="1">
    <location>
        <begin position="22"/>
        <end position="37"/>
    </location>
</feature>